<evidence type="ECO:0000256" key="4">
    <source>
        <dbReference type="ARBA" id="ARBA00022764"/>
    </source>
</evidence>
<dbReference type="GO" id="GO:0015846">
    <property type="term" value="P:polyamine transport"/>
    <property type="evidence" value="ECO:0007669"/>
    <property type="project" value="InterPro"/>
</dbReference>
<dbReference type="Pfam" id="PF13416">
    <property type="entry name" value="SBP_bac_8"/>
    <property type="match status" value="1"/>
</dbReference>
<dbReference type="PRINTS" id="PR00909">
    <property type="entry name" value="SPERMDNBNDNG"/>
</dbReference>
<dbReference type="InterPro" id="IPR006059">
    <property type="entry name" value="SBP"/>
</dbReference>
<dbReference type="Proteomes" id="UP000199516">
    <property type="component" value="Unassembled WGS sequence"/>
</dbReference>
<feature type="binding site" evidence="5">
    <location>
        <position position="59"/>
    </location>
    <ligand>
        <name>spermidine</name>
        <dbReference type="ChEBI" id="CHEBI:57834"/>
    </ligand>
</feature>
<dbReference type="PANTHER" id="PTHR30222">
    <property type="entry name" value="SPERMIDINE/PUTRESCINE-BINDING PERIPLASMIC PROTEIN"/>
    <property type="match status" value="1"/>
</dbReference>
<evidence type="ECO:0000256" key="1">
    <source>
        <dbReference type="ARBA" id="ARBA00004418"/>
    </source>
</evidence>
<name>A0A1I2E3M3_9BACI</name>
<evidence type="ECO:0000256" key="7">
    <source>
        <dbReference type="SAM" id="SignalP"/>
    </source>
</evidence>
<evidence type="ECO:0000256" key="5">
    <source>
        <dbReference type="PIRSR" id="PIRSR019574-1"/>
    </source>
</evidence>
<evidence type="ECO:0000256" key="3">
    <source>
        <dbReference type="ARBA" id="ARBA00022729"/>
    </source>
</evidence>
<dbReference type="PANTHER" id="PTHR30222:SF17">
    <property type="entry name" value="SPERMIDINE_PUTRESCINE-BINDING PERIPLASMIC PROTEIN"/>
    <property type="match status" value="1"/>
</dbReference>
<evidence type="ECO:0000256" key="2">
    <source>
        <dbReference type="ARBA" id="ARBA00022448"/>
    </source>
</evidence>
<feature type="compositionally biased region" description="Basic and acidic residues" evidence="6">
    <location>
        <begin position="340"/>
        <end position="354"/>
    </location>
</feature>
<reference evidence="8 9" key="1">
    <citation type="submission" date="2016-10" db="EMBL/GenBank/DDBJ databases">
        <authorList>
            <person name="de Groot N.N."/>
        </authorList>
    </citation>
    <scope>NUCLEOTIDE SEQUENCE [LARGE SCALE GENOMIC DNA]</scope>
    <source>
        <strain evidence="8 9">DSM 23995</strain>
    </source>
</reference>
<organism evidence="8 9">
    <name type="scientific">Alteribacillus iranensis</name>
    <dbReference type="NCBI Taxonomy" id="930128"/>
    <lineage>
        <taxon>Bacteria</taxon>
        <taxon>Bacillati</taxon>
        <taxon>Bacillota</taxon>
        <taxon>Bacilli</taxon>
        <taxon>Bacillales</taxon>
        <taxon>Bacillaceae</taxon>
        <taxon>Alteribacillus</taxon>
    </lineage>
</organism>
<dbReference type="PROSITE" id="PS51257">
    <property type="entry name" value="PROKAR_LIPOPROTEIN"/>
    <property type="match status" value="1"/>
</dbReference>
<gene>
    <name evidence="8" type="ORF">SAMN05192532_10546</name>
</gene>
<sequence>MTMKFNRLILLCSILIIGLTACSSGGNSEQTNVDENESPENAAASEELSDELLIFNWSEYMPQEILDNFEEEFGVEIVYSTFSSNQEMLAKLQAGTVAYDLVVPSDFFVNQLKEEGMLQEIDFSNIPNYENIADEWKGLPFDPDEKYSVPYMYGYDGIAFNSEKIDEAPTSWEDLWNPEYKGQVITMEEPKENFNMLLQSLGYDPNDPTEEQLQEAGEKLKELVPNLLAFKSTPEPEFASGEAWIGYAYSGAAAVAWKENKNIEFVLPEEGGIRWTDNMVIPANAQNKYTAEVFIDYLLRPEVSKKLSEAYPYGNPNEAAVELLDDELKESPGMNIPSEQIEKADWGKPLDPDKTQMMNRYFQESKVD</sequence>
<evidence type="ECO:0000256" key="6">
    <source>
        <dbReference type="SAM" id="MobiDB-lite"/>
    </source>
</evidence>
<dbReference type="InterPro" id="IPR001188">
    <property type="entry name" value="Sperm_putr-bd"/>
</dbReference>
<dbReference type="SUPFAM" id="SSF53850">
    <property type="entry name" value="Periplasmic binding protein-like II"/>
    <property type="match status" value="1"/>
</dbReference>
<feature type="region of interest" description="Disordered" evidence="6">
    <location>
        <begin position="331"/>
        <end position="354"/>
    </location>
</feature>
<keyword evidence="2" id="KW-0813">Transport</keyword>
<dbReference type="EMBL" id="FONT01000005">
    <property type="protein sequence ID" value="SFE86800.1"/>
    <property type="molecule type" value="Genomic_DNA"/>
</dbReference>
<comment type="subcellular location">
    <subcellularLocation>
        <location evidence="1">Periplasm</location>
    </subcellularLocation>
</comment>
<feature type="chain" id="PRO_5038949312" evidence="7">
    <location>
        <begin position="24"/>
        <end position="368"/>
    </location>
</feature>
<keyword evidence="4" id="KW-0574">Periplasm</keyword>
<dbReference type="GO" id="GO:0042597">
    <property type="term" value="C:periplasmic space"/>
    <property type="evidence" value="ECO:0007669"/>
    <property type="project" value="UniProtKB-SubCell"/>
</dbReference>
<dbReference type="GO" id="GO:0019808">
    <property type="term" value="F:polyamine binding"/>
    <property type="evidence" value="ECO:0007669"/>
    <property type="project" value="InterPro"/>
</dbReference>
<keyword evidence="3 7" id="KW-0732">Signal</keyword>
<feature type="signal peptide" evidence="7">
    <location>
        <begin position="1"/>
        <end position="23"/>
    </location>
</feature>
<keyword evidence="9" id="KW-1185">Reference proteome</keyword>
<dbReference type="STRING" id="930128.SAMN05192532_10546"/>
<dbReference type="RefSeq" id="WP_245757891.1">
    <property type="nucleotide sequence ID" value="NZ_FONT01000005.1"/>
</dbReference>
<accession>A0A1I2E3M3</accession>
<protein>
    <submittedName>
        <fullName evidence="8">Spermidine/putrescine transport system substrate-binding protein</fullName>
    </submittedName>
</protein>
<dbReference type="Gene3D" id="3.40.190.10">
    <property type="entry name" value="Periplasmic binding protein-like II"/>
    <property type="match status" value="2"/>
</dbReference>
<dbReference type="AlphaFoldDB" id="A0A1I2E3M3"/>
<evidence type="ECO:0000313" key="9">
    <source>
        <dbReference type="Proteomes" id="UP000199516"/>
    </source>
</evidence>
<evidence type="ECO:0000313" key="8">
    <source>
        <dbReference type="EMBL" id="SFE86800.1"/>
    </source>
</evidence>
<dbReference type="CDD" id="cd13590">
    <property type="entry name" value="PBP2_PotD_PotF_like"/>
    <property type="match status" value="1"/>
</dbReference>
<proteinExistence type="predicted"/>
<dbReference type="PIRSF" id="PIRSF019574">
    <property type="entry name" value="Periplasmic_polyamine_BP"/>
    <property type="match status" value="1"/>
</dbReference>